<sequence>MGLDLLYWNIDSMNVLHKTRNLRKDPRNSSPSFNGLDEDPRPPAIQLDLSDAEELLSSNLQYLEISSAKKSKNILPKRSFAMASSDLHPNDSNKYSSDSYYPGNSSLWSSMINNLNYEKSGWSETNWGFNDWNGLGSDLTTNSGTINSLNEEKNSDIFQNNSNNSSNSSSNDYSNLNSSSETSKGTNLISGNHSFSVSKSLSSEGTKNDSTAETTPETMINTSVQTINLTNLKGYHFPSLLKSIKNVNSFLNNHPPLSYYKEEEFYKSAGSKDKSCKPRRDSKDANSEREFDFTNITQSNGPPVTVKVYTSWNGDGENTTSVKKSEKVQLVARSGNWIYVRVLSNLNRCGWIPEFTLVESEMLSRKMLSN</sequence>
<dbReference type="EMBL" id="CP056065">
    <property type="protein sequence ID" value="UKJ88450.1"/>
    <property type="molecule type" value="Genomic_DNA"/>
</dbReference>
<gene>
    <name evidence="2" type="ORF">MACJ_000894</name>
</gene>
<evidence type="ECO:0000313" key="2">
    <source>
        <dbReference type="EMBL" id="UKJ88450.1"/>
    </source>
</evidence>
<feature type="compositionally biased region" description="Low complexity" evidence="1">
    <location>
        <begin position="160"/>
        <end position="180"/>
    </location>
</feature>
<evidence type="ECO:0000256" key="1">
    <source>
        <dbReference type="SAM" id="MobiDB-lite"/>
    </source>
</evidence>
<organism evidence="2 3">
    <name type="scientific">Theileria orientalis</name>
    <dbReference type="NCBI Taxonomy" id="68886"/>
    <lineage>
        <taxon>Eukaryota</taxon>
        <taxon>Sar</taxon>
        <taxon>Alveolata</taxon>
        <taxon>Apicomplexa</taxon>
        <taxon>Aconoidasida</taxon>
        <taxon>Piroplasmida</taxon>
        <taxon>Theileriidae</taxon>
        <taxon>Theileria</taxon>
    </lineage>
</organism>
<accession>A0A976M4T1</accession>
<feature type="compositionally biased region" description="Polar residues" evidence="1">
    <location>
        <begin position="181"/>
        <end position="219"/>
    </location>
</feature>
<proteinExistence type="predicted"/>
<reference evidence="2" key="1">
    <citation type="submission" date="2022-07" db="EMBL/GenBank/DDBJ databases">
        <title>Evaluation of T. orientalis genome assembly methods using nanopore sequencing and analysis of variation between genomes.</title>
        <authorList>
            <person name="Yam J."/>
            <person name="Micallef M.L."/>
            <person name="Liu M."/>
            <person name="Djordjevic S.P."/>
            <person name="Bogema D.R."/>
            <person name="Jenkins C."/>
        </authorList>
    </citation>
    <scope>NUCLEOTIDE SEQUENCE</scope>
    <source>
        <strain evidence="2">Fish Creek</strain>
    </source>
</reference>
<evidence type="ECO:0000313" key="3">
    <source>
        <dbReference type="Proteomes" id="UP000244803"/>
    </source>
</evidence>
<dbReference type="AlphaFoldDB" id="A0A976M4T1"/>
<protein>
    <recommendedName>
        <fullName evidence="4">SH3 domain-containing protein</fullName>
    </recommendedName>
</protein>
<dbReference type="Proteomes" id="UP000244803">
    <property type="component" value="Chromosome 1"/>
</dbReference>
<feature type="region of interest" description="Disordered" evidence="1">
    <location>
        <begin position="21"/>
        <end position="43"/>
    </location>
</feature>
<name>A0A976M4T1_THEOR</name>
<dbReference type="InterPro" id="IPR036028">
    <property type="entry name" value="SH3-like_dom_sf"/>
</dbReference>
<dbReference type="OrthoDB" id="365253at2759"/>
<evidence type="ECO:0008006" key="4">
    <source>
        <dbReference type="Google" id="ProtNLM"/>
    </source>
</evidence>
<dbReference type="SUPFAM" id="SSF50044">
    <property type="entry name" value="SH3-domain"/>
    <property type="match status" value="1"/>
</dbReference>
<feature type="region of interest" description="Disordered" evidence="1">
    <location>
        <begin position="153"/>
        <end position="219"/>
    </location>
</feature>